<feature type="transmembrane region" description="Helical" evidence="6">
    <location>
        <begin position="81"/>
        <end position="108"/>
    </location>
</feature>
<dbReference type="InterPro" id="IPR000849">
    <property type="entry name" value="Sugar_P_transporter"/>
</dbReference>
<keyword evidence="5 6" id="KW-0472">Membrane</keyword>
<reference evidence="8 9" key="1">
    <citation type="submission" date="2016-11" db="EMBL/GenBank/DDBJ databases">
        <authorList>
            <person name="Jaros S."/>
            <person name="Januszkiewicz K."/>
            <person name="Wedrychowicz H."/>
        </authorList>
    </citation>
    <scope>NUCLEOTIDE SEQUENCE [LARGE SCALE GENOMIC DNA]</scope>
    <source>
        <strain evidence="8 9">DSM 24574</strain>
    </source>
</reference>
<dbReference type="InterPro" id="IPR036259">
    <property type="entry name" value="MFS_trans_sf"/>
</dbReference>
<dbReference type="InterPro" id="IPR020846">
    <property type="entry name" value="MFS_dom"/>
</dbReference>
<evidence type="ECO:0000256" key="3">
    <source>
        <dbReference type="ARBA" id="ARBA00022692"/>
    </source>
</evidence>
<keyword evidence="3 6" id="KW-0812">Transmembrane</keyword>
<feature type="transmembrane region" description="Helical" evidence="6">
    <location>
        <begin position="268"/>
        <end position="288"/>
    </location>
</feature>
<keyword evidence="4 6" id="KW-1133">Transmembrane helix</keyword>
<feature type="transmembrane region" description="Helical" evidence="6">
    <location>
        <begin position="389"/>
        <end position="408"/>
    </location>
</feature>
<dbReference type="STRING" id="947013.SAMN04488109_1610"/>
<feature type="transmembrane region" description="Helical" evidence="6">
    <location>
        <begin position="227"/>
        <end position="248"/>
    </location>
</feature>
<dbReference type="PANTHER" id="PTHR11662:SF399">
    <property type="entry name" value="FI19708P1-RELATED"/>
    <property type="match status" value="1"/>
</dbReference>
<dbReference type="OrthoDB" id="9781156at2"/>
<dbReference type="GO" id="GO:0022857">
    <property type="term" value="F:transmembrane transporter activity"/>
    <property type="evidence" value="ECO:0007669"/>
    <property type="project" value="InterPro"/>
</dbReference>
<evidence type="ECO:0000256" key="4">
    <source>
        <dbReference type="ARBA" id="ARBA00022989"/>
    </source>
</evidence>
<dbReference type="EMBL" id="FQWQ01000001">
    <property type="protein sequence ID" value="SHG73491.1"/>
    <property type="molecule type" value="Genomic_DNA"/>
</dbReference>
<dbReference type="CDD" id="cd17319">
    <property type="entry name" value="MFS_ExuT_GudP_like"/>
    <property type="match status" value="1"/>
</dbReference>
<keyword evidence="9" id="KW-1185">Reference proteome</keyword>
<evidence type="ECO:0000259" key="7">
    <source>
        <dbReference type="PROSITE" id="PS50850"/>
    </source>
</evidence>
<keyword evidence="2" id="KW-1003">Cell membrane</keyword>
<protein>
    <submittedName>
        <fullName evidence="8">Sugar phosphate permease</fullName>
    </submittedName>
</protein>
<evidence type="ECO:0000256" key="6">
    <source>
        <dbReference type="SAM" id="Phobius"/>
    </source>
</evidence>
<evidence type="ECO:0000256" key="5">
    <source>
        <dbReference type="ARBA" id="ARBA00023136"/>
    </source>
</evidence>
<dbReference type="Proteomes" id="UP000184212">
    <property type="component" value="Unassembled WGS sequence"/>
</dbReference>
<feature type="transmembrane region" description="Helical" evidence="6">
    <location>
        <begin position="48"/>
        <end position="69"/>
    </location>
</feature>
<dbReference type="GO" id="GO:0005886">
    <property type="term" value="C:plasma membrane"/>
    <property type="evidence" value="ECO:0007669"/>
    <property type="project" value="UniProtKB-SubCell"/>
</dbReference>
<dbReference type="SUPFAM" id="SSF103473">
    <property type="entry name" value="MFS general substrate transporter"/>
    <property type="match status" value="1"/>
</dbReference>
<evidence type="ECO:0000313" key="9">
    <source>
        <dbReference type="Proteomes" id="UP000184212"/>
    </source>
</evidence>
<dbReference type="PANTHER" id="PTHR11662">
    <property type="entry name" value="SOLUTE CARRIER FAMILY 17"/>
    <property type="match status" value="1"/>
</dbReference>
<feature type="transmembrane region" description="Helical" evidence="6">
    <location>
        <begin position="324"/>
        <end position="348"/>
    </location>
</feature>
<dbReference type="PROSITE" id="PS50850">
    <property type="entry name" value="MFS"/>
    <property type="match status" value="1"/>
</dbReference>
<dbReference type="AlphaFoldDB" id="A0A1M5M8D7"/>
<dbReference type="InterPro" id="IPR011701">
    <property type="entry name" value="MFS"/>
</dbReference>
<feature type="domain" description="Major facilitator superfamily (MFS) profile" evidence="7">
    <location>
        <begin position="11"/>
        <end position="413"/>
    </location>
</feature>
<feature type="transmembrane region" description="Helical" evidence="6">
    <location>
        <begin position="300"/>
        <end position="318"/>
    </location>
</feature>
<feature type="transmembrane region" description="Helical" evidence="6">
    <location>
        <begin position="355"/>
        <end position="377"/>
    </location>
</feature>
<dbReference type="PIRSF" id="PIRSF002808">
    <property type="entry name" value="Hexose_phosphate_transp"/>
    <property type="match status" value="1"/>
</dbReference>
<sequence length="417" mass="46336">MLKTFPYRYRVLILLFFLILITYLDRVCISLVGLRIKSEFKLNNEEFGWVLAAFSLAYALFEIPSGILGDRIGQRAVLMRIVIWWSIFTVLTGATSGLVSLIAVRFLFGAGEAGAFPTSSGVVSRWFPVSETGRSLSAMFVGQNTGAALAPLIVVPVAAAFGWRASFMISGVIGLLWVLVCFAWFRNNPSEMKGISAAEQKLIEDNRRFVTERPVFPWRKALTNRSLVALIGAYFCSQWGLYFFIAWMPVYLQEGRHFLESEMKMITFYTFIFGIAGSLSAGFLSDWWVKRKGLLWGRRVIGVLALSLMAASFLAAALTPNNVLVVICLYSGLLFYPFNVIASFATCVDIGGDRVGTVVGMMNFFGQTGAFFLVILFGKIVDVTHSFNAPLFVLAGVLFVGSILWLWVNPYKSIKSI</sequence>
<organism evidence="8 9">
    <name type="scientific">Chryseolinea serpens</name>
    <dbReference type="NCBI Taxonomy" id="947013"/>
    <lineage>
        <taxon>Bacteria</taxon>
        <taxon>Pseudomonadati</taxon>
        <taxon>Bacteroidota</taxon>
        <taxon>Cytophagia</taxon>
        <taxon>Cytophagales</taxon>
        <taxon>Fulvivirgaceae</taxon>
        <taxon>Chryseolinea</taxon>
    </lineage>
</organism>
<accession>A0A1M5M8D7</accession>
<evidence type="ECO:0000313" key="8">
    <source>
        <dbReference type="EMBL" id="SHG73491.1"/>
    </source>
</evidence>
<comment type="subcellular location">
    <subcellularLocation>
        <location evidence="1">Cell membrane</location>
        <topology evidence="1">Multi-pass membrane protein</topology>
    </subcellularLocation>
</comment>
<dbReference type="Pfam" id="PF07690">
    <property type="entry name" value="MFS_1"/>
    <property type="match status" value="1"/>
</dbReference>
<feature type="transmembrane region" description="Helical" evidence="6">
    <location>
        <begin position="12"/>
        <end position="36"/>
    </location>
</feature>
<evidence type="ECO:0000256" key="1">
    <source>
        <dbReference type="ARBA" id="ARBA00004651"/>
    </source>
</evidence>
<gene>
    <name evidence="8" type="ORF">SAMN04488109_1610</name>
</gene>
<dbReference type="Gene3D" id="1.20.1250.20">
    <property type="entry name" value="MFS general substrate transporter like domains"/>
    <property type="match status" value="2"/>
</dbReference>
<feature type="transmembrane region" description="Helical" evidence="6">
    <location>
        <begin position="165"/>
        <end position="185"/>
    </location>
</feature>
<name>A0A1M5M8D7_9BACT</name>
<proteinExistence type="predicted"/>
<dbReference type="InterPro" id="IPR050382">
    <property type="entry name" value="MFS_Na/Anion_cotransporter"/>
</dbReference>
<evidence type="ECO:0000256" key="2">
    <source>
        <dbReference type="ARBA" id="ARBA00022475"/>
    </source>
</evidence>